<dbReference type="GO" id="GO:0055088">
    <property type="term" value="P:lipid homeostasis"/>
    <property type="evidence" value="ECO:0007669"/>
    <property type="project" value="TreeGrafter"/>
</dbReference>
<evidence type="ECO:0000256" key="7">
    <source>
        <dbReference type="SAM" id="Phobius"/>
    </source>
</evidence>
<reference evidence="9" key="2">
    <citation type="submission" date="2018-02" db="EMBL/GenBank/DDBJ databases">
        <authorList>
            <person name="Cohen D.B."/>
            <person name="Kent A.D."/>
        </authorList>
    </citation>
    <scope>NUCLEOTIDE SEQUENCE</scope>
    <source>
        <strain evidence="9">SAG 241.80</strain>
    </source>
</reference>
<dbReference type="InterPro" id="IPR006634">
    <property type="entry name" value="TLC-dom"/>
</dbReference>
<evidence type="ECO:0000256" key="4">
    <source>
        <dbReference type="ARBA" id="ARBA00023136"/>
    </source>
</evidence>
<keyword evidence="3 7" id="KW-1133">Transmembrane helix</keyword>
<sequence length="300" mass="32870">MGSPTFPVERINRVAAVSCAIWTLVSVAVHLAAQALWPAYRKTMRPSERRQFCNKVACGLHAAVLSYNQAFNLFDPVLTDDPLHGVTDDHFYWGSVLLGYLAYDTAFSLVMFPLRSGAVMLAHHVVGLAGCVIGVYYNKLALFGLAIEVFFESCNPLLHTLGCMRLARRSGGAAYLALSRLFVAQFFLFRVLIANAYFGWMLHCVLRETERPWWAWAGVAVFASLNTLNFVWLFKLVAMVRAKGAQRRAAKLRNGGGQLSTATPAADPPSGKLAGEPADASRRTVDLSADATASSHNKDK</sequence>
<reference evidence="9 11" key="1">
    <citation type="journal article" date="2018" name="Plant J.">
        <title>Genome sequences of Chlorella sorokiniana UTEX 1602 and Micractinium conductrix SAG 241.80: implications to maltose excretion by a green alga.</title>
        <authorList>
            <person name="Arriola M.B."/>
            <person name="Velmurugan N."/>
            <person name="Zhang Y."/>
            <person name="Plunkett M.H."/>
            <person name="Hondzo H."/>
            <person name="Barney B.M."/>
        </authorList>
    </citation>
    <scope>NUCLEOTIDE SEQUENCE [LARGE SCALE GENOMIC DNA]</scope>
    <source>
        <strain evidence="9 11">SAG 241.80</strain>
    </source>
</reference>
<comment type="subcellular location">
    <subcellularLocation>
        <location evidence="1">Membrane</location>
        <topology evidence="1">Multi-pass membrane protein</topology>
    </subcellularLocation>
</comment>
<dbReference type="EMBL" id="LHPF02000041">
    <property type="protein sequence ID" value="PSC68141.1"/>
    <property type="molecule type" value="Genomic_DNA"/>
</dbReference>
<feature type="transmembrane region" description="Helical" evidence="7">
    <location>
        <begin position="119"/>
        <end position="137"/>
    </location>
</feature>
<accession>A0A2P6V228</accession>
<evidence type="ECO:0000313" key="11">
    <source>
        <dbReference type="Proteomes" id="UP000239649"/>
    </source>
</evidence>
<feature type="transmembrane region" description="Helical" evidence="7">
    <location>
        <begin position="91"/>
        <end position="112"/>
    </location>
</feature>
<keyword evidence="2 5" id="KW-0812">Transmembrane</keyword>
<organism evidence="9 11">
    <name type="scientific">Micractinium conductrix</name>
    <dbReference type="NCBI Taxonomy" id="554055"/>
    <lineage>
        <taxon>Eukaryota</taxon>
        <taxon>Viridiplantae</taxon>
        <taxon>Chlorophyta</taxon>
        <taxon>core chlorophytes</taxon>
        <taxon>Trebouxiophyceae</taxon>
        <taxon>Chlorellales</taxon>
        <taxon>Chlorellaceae</taxon>
        <taxon>Chlorella clade</taxon>
        <taxon>Micractinium</taxon>
    </lineage>
</organism>
<evidence type="ECO:0000313" key="9">
    <source>
        <dbReference type="EMBL" id="PSC68140.1"/>
    </source>
</evidence>
<dbReference type="GO" id="GO:0005783">
    <property type="term" value="C:endoplasmic reticulum"/>
    <property type="evidence" value="ECO:0007669"/>
    <property type="project" value="TreeGrafter"/>
</dbReference>
<feature type="domain" description="TLC" evidence="8">
    <location>
        <begin position="47"/>
        <end position="245"/>
    </location>
</feature>
<evidence type="ECO:0000256" key="3">
    <source>
        <dbReference type="ARBA" id="ARBA00022989"/>
    </source>
</evidence>
<comment type="caution">
    <text evidence="9">The sequence shown here is derived from an EMBL/GenBank/DDBJ whole genome shotgun (WGS) entry which is preliminary data.</text>
</comment>
<dbReference type="PANTHER" id="PTHR13439:SF0">
    <property type="entry name" value="TOPOISOMERASE I DAMAGE AFFECTED PROTEIN 4"/>
    <property type="match status" value="1"/>
</dbReference>
<dbReference type="PANTHER" id="PTHR13439">
    <property type="entry name" value="CT120 PROTEIN"/>
    <property type="match status" value="1"/>
</dbReference>
<keyword evidence="11" id="KW-1185">Reference proteome</keyword>
<dbReference type="Pfam" id="PF03798">
    <property type="entry name" value="TRAM_LAG1_CLN8"/>
    <property type="match status" value="1"/>
</dbReference>
<proteinExistence type="predicted"/>
<dbReference type="OrthoDB" id="506011at2759"/>
<keyword evidence="4 5" id="KW-0472">Membrane</keyword>
<evidence type="ECO:0000256" key="5">
    <source>
        <dbReference type="PROSITE-ProRule" id="PRU00205"/>
    </source>
</evidence>
<feature type="transmembrane region" description="Helical" evidence="7">
    <location>
        <begin position="173"/>
        <end position="193"/>
    </location>
</feature>
<evidence type="ECO:0000259" key="8">
    <source>
        <dbReference type="PROSITE" id="PS50922"/>
    </source>
</evidence>
<dbReference type="GO" id="GO:0016020">
    <property type="term" value="C:membrane"/>
    <property type="evidence" value="ECO:0007669"/>
    <property type="project" value="UniProtKB-SubCell"/>
</dbReference>
<evidence type="ECO:0000256" key="6">
    <source>
        <dbReference type="SAM" id="MobiDB-lite"/>
    </source>
</evidence>
<feature type="region of interest" description="Disordered" evidence="6">
    <location>
        <begin position="252"/>
        <end position="300"/>
    </location>
</feature>
<gene>
    <name evidence="9" type="ORF">C2E20_8233</name>
</gene>
<dbReference type="AlphaFoldDB" id="A0A2P6V228"/>
<feature type="transmembrane region" description="Helical" evidence="7">
    <location>
        <begin position="213"/>
        <end position="238"/>
    </location>
</feature>
<dbReference type="EMBL" id="LHPF02000041">
    <property type="protein sequence ID" value="PSC68140.1"/>
    <property type="molecule type" value="Genomic_DNA"/>
</dbReference>
<evidence type="ECO:0000313" key="10">
    <source>
        <dbReference type="EMBL" id="PSC68141.1"/>
    </source>
</evidence>
<dbReference type="Proteomes" id="UP000239649">
    <property type="component" value="Unassembled WGS sequence"/>
</dbReference>
<feature type="transmembrane region" description="Helical" evidence="7">
    <location>
        <begin position="20"/>
        <end position="40"/>
    </location>
</feature>
<dbReference type="InterPro" id="IPR050846">
    <property type="entry name" value="TLCD"/>
</dbReference>
<feature type="compositionally biased region" description="Polar residues" evidence="6">
    <location>
        <begin position="291"/>
        <end position="300"/>
    </location>
</feature>
<evidence type="ECO:0000256" key="1">
    <source>
        <dbReference type="ARBA" id="ARBA00004141"/>
    </source>
</evidence>
<dbReference type="PROSITE" id="PS50922">
    <property type="entry name" value="TLC"/>
    <property type="match status" value="1"/>
</dbReference>
<evidence type="ECO:0000256" key="2">
    <source>
        <dbReference type="ARBA" id="ARBA00022692"/>
    </source>
</evidence>
<protein>
    <submittedName>
        <fullName evidence="9">Transmembrane 136 isoform X1 isoform A</fullName>
    </submittedName>
    <submittedName>
        <fullName evidence="10">Transmembrane 136 isoform X1 isoform B</fullName>
    </submittedName>
</protein>
<name>A0A2P6V228_9CHLO</name>
<dbReference type="SMART" id="SM00724">
    <property type="entry name" value="TLC"/>
    <property type="match status" value="1"/>
</dbReference>